<dbReference type="InterPro" id="IPR036047">
    <property type="entry name" value="F-box-like_dom_sf"/>
</dbReference>
<organism evidence="2 3">
    <name type="scientific">Prunus persica</name>
    <name type="common">Peach</name>
    <name type="synonym">Amygdalus persica</name>
    <dbReference type="NCBI Taxonomy" id="3760"/>
    <lineage>
        <taxon>Eukaryota</taxon>
        <taxon>Viridiplantae</taxon>
        <taxon>Streptophyta</taxon>
        <taxon>Embryophyta</taxon>
        <taxon>Tracheophyta</taxon>
        <taxon>Spermatophyta</taxon>
        <taxon>Magnoliopsida</taxon>
        <taxon>eudicotyledons</taxon>
        <taxon>Gunneridae</taxon>
        <taxon>Pentapetalae</taxon>
        <taxon>rosids</taxon>
        <taxon>fabids</taxon>
        <taxon>Rosales</taxon>
        <taxon>Rosaceae</taxon>
        <taxon>Amygdaloideae</taxon>
        <taxon>Amygdaleae</taxon>
        <taxon>Prunus</taxon>
    </lineage>
</organism>
<dbReference type="Proteomes" id="UP000006882">
    <property type="component" value="Chromosome G1"/>
</dbReference>
<keyword evidence="3" id="KW-1185">Reference proteome</keyword>
<dbReference type="Pfam" id="PF00646">
    <property type="entry name" value="F-box"/>
    <property type="match status" value="1"/>
</dbReference>
<evidence type="ECO:0000313" key="2">
    <source>
        <dbReference type="EMBL" id="ONI28544.1"/>
    </source>
</evidence>
<dbReference type="SUPFAM" id="SSF81383">
    <property type="entry name" value="F-box domain"/>
    <property type="match status" value="1"/>
</dbReference>
<protein>
    <recommendedName>
        <fullName evidence="1">F-box domain-containing protein</fullName>
    </recommendedName>
</protein>
<dbReference type="EMBL" id="CM007651">
    <property type="protein sequence ID" value="ONI28544.1"/>
    <property type="molecule type" value="Genomic_DNA"/>
</dbReference>
<dbReference type="Gramene" id="ONI28544">
    <property type="protein sequence ID" value="ONI28544"/>
    <property type="gene ID" value="PRUPE_1G146800"/>
</dbReference>
<dbReference type="eggNOG" id="ENOG502T151">
    <property type="taxonomic scope" value="Eukaryota"/>
</dbReference>
<evidence type="ECO:0000313" key="3">
    <source>
        <dbReference type="Proteomes" id="UP000006882"/>
    </source>
</evidence>
<feature type="domain" description="F-box" evidence="1">
    <location>
        <begin position="2"/>
        <end position="33"/>
    </location>
</feature>
<accession>A0A251QXK0</accession>
<dbReference type="PANTHER" id="PTHR31672">
    <property type="entry name" value="BNACNNG10540D PROTEIN"/>
    <property type="match status" value="1"/>
</dbReference>
<proteinExistence type="predicted"/>
<sequence>MVMEILSRLSIKTLFNCRRVCKDWLYIISDPQFAHLQASRLPLGILIKSHSFVKNSRKIKFTQIVEFSGSDMRLKKMRFAFAPKTSLPILEFRMVNSCNGLLCLSGESRDDPLYVCNPILGEFITIPPNYKGRCRAPLDGFGFSVETNQYKVLQSFYPMVDPECRSIDYLEFPFSALFHEALHWVSLAVESAECIHSFSFETEQFRSLPLTSNYGRVKREFHDLLKLGVLGGCLVLCVFGGCASRELDMWVMKDYGVQESWNKILVIEDLYMKDVSCHYTEPVMILIDGQILMAFNGRDVVFDNQEVKSLGKSQITPTGSAFDATSYSACFVPLSKVFKEEEVSMSSSNRVKAPSYELTQDLTSSTPTIYCYKLKLIPTIETACTMCEQNAVDDLWREEKHNLWVLVTRNCMQNNQEMVTISFKDSVK</sequence>
<dbReference type="InterPro" id="IPR050796">
    <property type="entry name" value="SCF_F-box_component"/>
</dbReference>
<dbReference type="PANTHER" id="PTHR31672:SF13">
    <property type="entry name" value="F-BOX PROTEIN CPR30-LIKE"/>
    <property type="match status" value="1"/>
</dbReference>
<gene>
    <name evidence="2" type="ORF">PRUPE_1G146800</name>
</gene>
<dbReference type="STRING" id="3760.A0A251QXK0"/>
<dbReference type="AlphaFoldDB" id="A0A251QXK0"/>
<name>A0A251QXK0_PRUPE</name>
<evidence type="ECO:0000259" key="1">
    <source>
        <dbReference type="Pfam" id="PF00646"/>
    </source>
</evidence>
<dbReference type="InterPro" id="IPR001810">
    <property type="entry name" value="F-box_dom"/>
</dbReference>
<reference evidence="2 3" key="1">
    <citation type="journal article" date="2013" name="Nat. Genet.">
        <title>The high-quality draft genome of peach (Prunus persica) identifies unique patterns of genetic diversity, domestication and genome evolution.</title>
        <authorList>
            <consortium name="International Peach Genome Initiative"/>
            <person name="Verde I."/>
            <person name="Abbott A.G."/>
            <person name="Scalabrin S."/>
            <person name="Jung S."/>
            <person name="Shu S."/>
            <person name="Marroni F."/>
            <person name="Zhebentyayeva T."/>
            <person name="Dettori M.T."/>
            <person name="Grimwood J."/>
            <person name="Cattonaro F."/>
            <person name="Zuccolo A."/>
            <person name="Rossini L."/>
            <person name="Jenkins J."/>
            <person name="Vendramin E."/>
            <person name="Meisel L.A."/>
            <person name="Decroocq V."/>
            <person name="Sosinski B."/>
            <person name="Prochnik S."/>
            <person name="Mitros T."/>
            <person name="Policriti A."/>
            <person name="Cipriani G."/>
            <person name="Dondini L."/>
            <person name="Ficklin S."/>
            <person name="Goodstein D.M."/>
            <person name="Xuan P."/>
            <person name="Del Fabbro C."/>
            <person name="Aramini V."/>
            <person name="Copetti D."/>
            <person name="Gonzalez S."/>
            <person name="Horner D.S."/>
            <person name="Falchi R."/>
            <person name="Lucas S."/>
            <person name="Mica E."/>
            <person name="Maldonado J."/>
            <person name="Lazzari B."/>
            <person name="Bielenberg D."/>
            <person name="Pirona R."/>
            <person name="Miculan M."/>
            <person name="Barakat A."/>
            <person name="Testolin R."/>
            <person name="Stella A."/>
            <person name="Tartarini S."/>
            <person name="Tonutti P."/>
            <person name="Arus P."/>
            <person name="Orellana A."/>
            <person name="Wells C."/>
            <person name="Main D."/>
            <person name="Vizzotto G."/>
            <person name="Silva H."/>
            <person name="Salamini F."/>
            <person name="Schmutz J."/>
            <person name="Morgante M."/>
            <person name="Rokhsar D.S."/>
        </authorList>
    </citation>
    <scope>NUCLEOTIDE SEQUENCE [LARGE SCALE GENOMIC DNA]</scope>
    <source>
        <strain evidence="3">cv. Nemared</strain>
    </source>
</reference>
<dbReference type="Gene3D" id="1.20.1280.50">
    <property type="match status" value="1"/>
</dbReference>